<evidence type="ECO:0000256" key="1">
    <source>
        <dbReference type="SAM" id="MobiDB-lite"/>
    </source>
</evidence>
<dbReference type="EMBL" id="CAJPIJ010000053">
    <property type="protein sequence ID" value="CAG1964398.1"/>
    <property type="molecule type" value="Genomic_DNA"/>
</dbReference>
<dbReference type="Proteomes" id="UP000746612">
    <property type="component" value="Unassembled WGS sequence"/>
</dbReference>
<gene>
    <name evidence="3" type="ORF">FUG_LOCUS511665</name>
    <name evidence="2" type="ORF">MDCFG202_LOCUS17490</name>
</gene>
<evidence type="ECO:0000313" key="2">
    <source>
        <dbReference type="EMBL" id="CAG1964398.1"/>
    </source>
</evidence>
<feature type="region of interest" description="Disordered" evidence="1">
    <location>
        <begin position="1"/>
        <end position="78"/>
    </location>
</feature>
<evidence type="ECO:0008006" key="4">
    <source>
        <dbReference type="Google" id="ProtNLM"/>
    </source>
</evidence>
<sequence>MISNGSAPTDQQGLKPWHRRALDRGRTPLPEKAGARPWETKSTNTSQDQTSSGNTPGSAPSSGDGTNQSASQPTTTVAAYPYRFWPTEEIERLIRLRRDGLSWNQIKVLQLAIASVWQYEMTNPFFPQDHFPDRSLESLKQTYHKRRAAVEAEMDASE</sequence>
<feature type="compositionally biased region" description="Polar residues" evidence="1">
    <location>
        <begin position="40"/>
        <end position="77"/>
    </location>
</feature>
<dbReference type="EMBL" id="CAAKMV010000174">
    <property type="protein sequence ID" value="VIO63149.1"/>
    <property type="molecule type" value="Genomic_DNA"/>
</dbReference>
<feature type="compositionally biased region" description="Polar residues" evidence="1">
    <location>
        <begin position="1"/>
        <end position="12"/>
    </location>
</feature>
<reference evidence="2" key="2">
    <citation type="submission" date="2021-03" db="EMBL/GenBank/DDBJ databases">
        <authorList>
            <person name="Alouane T."/>
            <person name="Langin T."/>
            <person name="Bonhomme L."/>
        </authorList>
    </citation>
    <scope>NUCLEOTIDE SEQUENCE</scope>
    <source>
        <strain evidence="2">MDC_Fg202</strain>
    </source>
</reference>
<organism evidence="3">
    <name type="scientific">Gibberella zeae</name>
    <name type="common">Wheat head blight fungus</name>
    <name type="synonym">Fusarium graminearum</name>
    <dbReference type="NCBI Taxonomy" id="5518"/>
    <lineage>
        <taxon>Eukaryota</taxon>
        <taxon>Fungi</taxon>
        <taxon>Dikarya</taxon>
        <taxon>Ascomycota</taxon>
        <taxon>Pezizomycotina</taxon>
        <taxon>Sordariomycetes</taxon>
        <taxon>Hypocreomycetidae</taxon>
        <taxon>Hypocreales</taxon>
        <taxon>Nectriaceae</taxon>
        <taxon>Fusarium</taxon>
    </lineage>
</organism>
<proteinExistence type="predicted"/>
<evidence type="ECO:0000313" key="3">
    <source>
        <dbReference type="EMBL" id="VIO63149.1"/>
    </source>
</evidence>
<protein>
    <recommendedName>
        <fullName evidence="4">Myb-like domain-containing protein</fullName>
    </recommendedName>
</protein>
<reference evidence="3" key="1">
    <citation type="submission" date="2019-04" db="EMBL/GenBank/DDBJ databases">
        <authorList>
            <person name="Melise S."/>
            <person name="Noan J."/>
            <person name="Okalmin O."/>
        </authorList>
    </citation>
    <scope>NUCLEOTIDE SEQUENCE</scope>
    <source>
        <strain evidence="3">FN9</strain>
    </source>
</reference>
<accession>A0A4E9EJS2</accession>
<name>A0A4E9EJS2_GIBZA</name>
<dbReference type="AlphaFoldDB" id="A0A4E9EJS2"/>